<protein>
    <submittedName>
        <fullName evidence="1">Uncharacterized protein</fullName>
    </submittedName>
</protein>
<organism evidence="1 2">
    <name type="scientific">Paenibacillus prosopidis</name>
    <dbReference type="NCBI Taxonomy" id="630520"/>
    <lineage>
        <taxon>Bacteria</taxon>
        <taxon>Bacillati</taxon>
        <taxon>Bacillota</taxon>
        <taxon>Bacilli</taxon>
        <taxon>Bacillales</taxon>
        <taxon>Paenibacillaceae</taxon>
        <taxon>Paenibacillus</taxon>
    </lineage>
</organism>
<evidence type="ECO:0000313" key="2">
    <source>
        <dbReference type="Proteomes" id="UP000252415"/>
    </source>
</evidence>
<sequence length="38" mass="4536">MNEITWRFLLLTLSNTRKLVVKFVYHEGGCLYHAIHMT</sequence>
<name>A0A368W9Z1_9BACL</name>
<dbReference type="EMBL" id="QPJD01000004">
    <property type="protein sequence ID" value="RCW49602.1"/>
    <property type="molecule type" value="Genomic_DNA"/>
</dbReference>
<comment type="caution">
    <text evidence="1">The sequence shown here is derived from an EMBL/GenBank/DDBJ whole genome shotgun (WGS) entry which is preliminary data.</text>
</comment>
<evidence type="ECO:0000313" key="1">
    <source>
        <dbReference type="EMBL" id="RCW49602.1"/>
    </source>
</evidence>
<dbReference type="Proteomes" id="UP000252415">
    <property type="component" value="Unassembled WGS sequence"/>
</dbReference>
<reference evidence="1 2" key="1">
    <citation type="submission" date="2018-07" db="EMBL/GenBank/DDBJ databases">
        <title>Genomic Encyclopedia of Type Strains, Phase III (KMG-III): the genomes of soil and plant-associated and newly described type strains.</title>
        <authorList>
            <person name="Whitman W."/>
        </authorList>
    </citation>
    <scope>NUCLEOTIDE SEQUENCE [LARGE SCALE GENOMIC DNA]</scope>
    <source>
        <strain evidence="1 2">CECT 7506</strain>
    </source>
</reference>
<proteinExistence type="predicted"/>
<accession>A0A368W9Z1</accession>
<keyword evidence="2" id="KW-1185">Reference proteome</keyword>
<dbReference type="AlphaFoldDB" id="A0A368W9Z1"/>
<gene>
    <name evidence="1" type="ORF">DFP97_104260</name>
</gene>